<dbReference type="Pfam" id="PF00543">
    <property type="entry name" value="P-II"/>
    <property type="match status" value="1"/>
</dbReference>
<dbReference type="GO" id="GO:0006808">
    <property type="term" value="P:regulation of nitrogen utilization"/>
    <property type="evidence" value="ECO:0007669"/>
    <property type="project" value="InterPro"/>
</dbReference>
<dbReference type="InterPro" id="IPR015867">
    <property type="entry name" value="N-reg_PII/ATP_PRibTrfase_C"/>
</dbReference>
<dbReference type="Gene3D" id="3.30.70.120">
    <property type="match status" value="1"/>
</dbReference>
<reference evidence="1 2" key="1">
    <citation type="submission" date="2017-07" db="EMBL/GenBank/DDBJ databases">
        <title>Genomes of Fischerella (Mastigocladus) sp. strains.</title>
        <authorList>
            <person name="Miller S.R."/>
        </authorList>
    </citation>
    <scope>NUCLEOTIDE SEQUENCE [LARGE SCALE GENOMIC DNA]</scope>
    <source>
        <strain evidence="1 2">CCMEE 5268</strain>
    </source>
</reference>
<sequence>MHLVKKIEIIANSFELAKILESLDKSGVHGHIVIRNVAGKGLRGMAEDLDMTMLDNVYIIAFCMPEQLKSAVENIRPVLNKFGGTCYVSDVMEIRSLKCVASL</sequence>
<dbReference type="AlphaFoldDB" id="A0A2N6KF30"/>
<accession>A0A2N6KF30</accession>
<protein>
    <submittedName>
        <fullName evidence="1">Transcriptional regulator</fullName>
    </submittedName>
</protein>
<dbReference type="InterPro" id="IPR011322">
    <property type="entry name" value="N-reg_PII-like_a/b"/>
</dbReference>
<evidence type="ECO:0000313" key="2">
    <source>
        <dbReference type="Proteomes" id="UP000235025"/>
    </source>
</evidence>
<dbReference type="Proteomes" id="UP000235025">
    <property type="component" value="Unassembled WGS sequence"/>
</dbReference>
<name>A0A2N6KF30_9CYAN</name>
<evidence type="ECO:0000313" key="1">
    <source>
        <dbReference type="EMBL" id="PLZ97686.1"/>
    </source>
</evidence>
<dbReference type="SUPFAM" id="SSF54913">
    <property type="entry name" value="GlnB-like"/>
    <property type="match status" value="1"/>
</dbReference>
<dbReference type="InterPro" id="IPR002187">
    <property type="entry name" value="N-reg_PII"/>
</dbReference>
<proteinExistence type="predicted"/>
<dbReference type="EMBL" id="NMQA01000162">
    <property type="protein sequence ID" value="PLZ97686.1"/>
    <property type="molecule type" value="Genomic_DNA"/>
</dbReference>
<organism evidence="1 2">
    <name type="scientific">Fischerella thermalis CCMEE 5268</name>
    <dbReference type="NCBI Taxonomy" id="2019662"/>
    <lineage>
        <taxon>Bacteria</taxon>
        <taxon>Bacillati</taxon>
        <taxon>Cyanobacteriota</taxon>
        <taxon>Cyanophyceae</taxon>
        <taxon>Nostocales</taxon>
        <taxon>Hapalosiphonaceae</taxon>
        <taxon>Fischerella</taxon>
    </lineage>
</organism>
<dbReference type="GO" id="GO:0030234">
    <property type="term" value="F:enzyme regulator activity"/>
    <property type="evidence" value="ECO:0007669"/>
    <property type="project" value="InterPro"/>
</dbReference>
<gene>
    <name evidence="1" type="ORF">CEN50_14110</name>
</gene>
<dbReference type="RefSeq" id="WP_102173379.1">
    <property type="nucleotide sequence ID" value="NZ_NMQA01000162.1"/>
</dbReference>
<comment type="caution">
    <text evidence="1">The sequence shown here is derived from an EMBL/GenBank/DDBJ whole genome shotgun (WGS) entry which is preliminary data.</text>
</comment>